<proteinExistence type="predicted"/>
<dbReference type="Proteomes" id="UP000034952">
    <property type="component" value="Unassembled WGS sequence"/>
</dbReference>
<organism evidence="2 3">
    <name type="scientific">Candidatus Nomurabacteria bacterium GW2011_GWE1_35_16</name>
    <dbReference type="NCBI Taxonomy" id="1618761"/>
    <lineage>
        <taxon>Bacteria</taxon>
        <taxon>Candidatus Nomuraibacteriota</taxon>
    </lineage>
</organism>
<accession>A0A0G0BSM8</accession>
<evidence type="ECO:0000313" key="3">
    <source>
        <dbReference type="Proteomes" id="UP000034952"/>
    </source>
</evidence>
<reference evidence="2 3" key="1">
    <citation type="journal article" date="2015" name="Nature">
        <title>rRNA introns, odd ribosomes, and small enigmatic genomes across a large radiation of phyla.</title>
        <authorList>
            <person name="Brown C.T."/>
            <person name="Hug L.A."/>
            <person name="Thomas B.C."/>
            <person name="Sharon I."/>
            <person name="Castelle C.J."/>
            <person name="Singh A."/>
            <person name="Wilkins M.J."/>
            <person name="Williams K.H."/>
            <person name="Banfield J.F."/>
        </authorList>
    </citation>
    <scope>NUCLEOTIDE SEQUENCE [LARGE SCALE GENOMIC DNA]</scope>
</reference>
<feature type="coiled-coil region" evidence="1">
    <location>
        <begin position="44"/>
        <end position="78"/>
    </location>
</feature>
<keyword evidence="1" id="KW-0175">Coiled coil</keyword>
<gene>
    <name evidence="2" type="ORF">UR64_C0004G0042</name>
</gene>
<evidence type="ECO:0000256" key="1">
    <source>
        <dbReference type="SAM" id="Coils"/>
    </source>
</evidence>
<sequence length="366" mass="42983">MYSLQCQDSTDLLFCYNLKNSNNCIFCANGRNLSNAILNIKYTKEEYEKKKSEILKNYESIEQAKKEFEELKNKTIKKFATQTKCHNVTGDYLHNCQEGVKLFDTYDAKNCSYMKDIDGAMDSMDCNNAYDKPEFIYNVMGALQGSKLKNSAFVFYCNEVEYCDNCHHLSNGIGCISVRKGNYMIFNKEYEKEEYLVFKEKIDEQRKNEKDFGQFFPPEVAPFAYNESLIHDFFPLTKEEALKRGYKWQDKTTGTFGKETIKKGEILNSINDVNENILDEVLICESCNKNFKIVEAELTFYKKMGLPLPHKDFECRHEDRMKKRNGMKLYHRSCMKEGCENEFETTYSPDKLDIIYCESCYQKEIY</sequence>
<name>A0A0G0BSM8_9BACT</name>
<protein>
    <submittedName>
        <fullName evidence="2">Uncharacterized protein</fullName>
    </submittedName>
</protein>
<dbReference type="AlphaFoldDB" id="A0A0G0BSM8"/>
<evidence type="ECO:0000313" key="2">
    <source>
        <dbReference type="EMBL" id="KKP66661.1"/>
    </source>
</evidence>
<comment type="caution">
    <text evidence="2">The sequence shown here is derived from an EMBL/GenBank/DDBJ whole genome shotgun (WGS) entry which is preliminary data.</text>
</comment>
<dbReference type="EMBL" id="LBPY01000004">
    <property type="protein sequence ID" value="KKP66661.1"/>
    <property type="molecule type" value="Genomic_DNA"/>
</dbReference>